<accession>A0AAD9V7N7</accession>
<reference evidence="1" key="2">
    <citation type="journal article" date="2023" name="Science">
        <title>Genomic signatures of disease resistance in endangered staghorn corals.</title>
        <authorList>
            <person name="Vollmer S.V."/>
            <person name="Selwyn J.D."/>
            <person name="Despard B.A."/>
            <person name="Roesel C.L."/>
        </authorList>
    </citation>
    <scope>NUCLEOTIDE SEQUENCE</scope>
    <source>
        <strain evidence="1">K2</strain>
    </source>
</reference>
<sequence>MGVYMWSYGYIGGVEKVDFKAIIADLLCPWVSNTKESSSHITAVLSHPKTYELLVLDNALELSYFRLQDCDPILNSLVKLGHDLSPCSDKVSRLFAFGLFAGVIWDSGMISIYDIGSGAHLCKLEDLQGQNVQVWGCQHLVNSVGFWAISGIWKLQSGTVVEVSECIRSSLSCKKLGSKKADLLKVGELSNNLQMKTQLLEERGALDGIALLDFKRISEESVIPEFVSDAKTNEKSLQESEQNLFAGPLFAANHLIKWNMKHRAAKIALDSIVSSQIVSDGHKIDEEVPELFLDLLMDECTQSPAMALALLWEHPIYRELICSKLEQHTEESCERPQRRKTCLTALLHPYISEFLLLSKQIKLPVDCNSDERNLPHSLPTNSVHEEVTALLEEFDVGSLDVTSLERLSTLTYQQPQKVLDLVTEYLKMDSESKDFKDSQCEQRWKKIYRLEWRKQRWQKKRVALKEPINSILSILLHLFHKSKSEFLTRSVEKGMSAIHLRKSDEKPQEYILQSVLGCLPVLHTSNTNAESVKIHAQLYYSIGQETQALDLLLTNQMWEEAIDFVSCCGNDSETQTVLFVMLFKALQYGKAPSGNLVKALSLKPADFNTHELLAMIMNQAPVSKDPFDKGPGHTSLGDLRPFLDVLFTSPNVT</sequence>
<dbReference type="AlphaFoldDB" id="A0AAD9V7N7"/>
<keyword evidence="2" id="KW-1185">Reference proteome</keyword>
<reference evidence="1" key="1">
    <citation type="journal article" date="2023" name="G3 (Bethesda)">
        <title>Whole genome assembly and annotation of the endangered Caribbean coral Acropora cervicornis.</title>
        <authorList>
            <person name="Selwyn J.D."/>
            <person name="Vollmer S.V."/>
        </authorList>
    </citation>
    <scope>NUCLEOTIDE SEQUENCE</scope>
    <source>
        <strain evidence="1">K2</strain>
    </source>
</reference>
<organism evidence="1 2">
    <name type="scientific">Acropora cervicornis</name>
    <name type="common">Staghorn coral</name>
    <dbReference type="NCBI Taxonomy" id="6130"/>
    <lineage>
        <taxon>Eukaryota</taxon>
        <taxon>Metazoa</taxon>
        <taxon>Cnidaria</taxon>
        <taxon>Anthozoa</taxon>
        <taxon>Hexacorallia</taxon>
        <taxon>Scleractinia</taxon>
        <taxon>Astrocoeniina</taxon>
        <taxon>Acroporidae</taxon>
        <taxon>Acropora</taxon>
    </lineage>
</organism>
<evidence type="ECO:0000313" key="1">
    <source>
        <dbReference type="EMBL" id="KAK2564303.1"/>
    </source>
</evidence>
<name>A0AAD9V7N7_ACRCE</name>
<dbReference type="Proteomes" id="UP001249851">
    <property type="component" value="Unassembled WGS sequence"/>
</dbReference>
<proteinExistence type="predicted"/>
<evidence type="ECO:0000313" key="2">
    <source>
        <dbReference type="Proteomes" id="UP001249851"/>
    </source>
</evidence>
<comment type="caution">
    <text evidence="1">The sequence shown here is derived from an EMBL/GenBank/DDBJ whole genome shotgun (WGS) entry which is preliminary data.</text>
</comment>
<gene>
    <name evidence="1" type="ORF">P5673_012558</name>
</gene>
<protein>
    <submittedName>
        <fullName evidence="1">Uncharacterized protein</fullName>
    </submittedName>
</protein>
<dbReference type="EMBL" id="JARQWQ010000023">
    <property type="protein sequence ID" value="KAK2564303.1"/>
    <property type="molecule type" value="Genomic_DNA"/>
</dbReference>